<name>A0AC60PZ12_IXOPE</name>
<accession>A0AC60PZ12</accession>
<gene>
    <name evidence="1" type="ORF">HPB47_027177</name>
</gene>
<proteinExistence type="predicted"/>
<evidence type="ECO:0000313" key="1">
    <source>
        <dbReference type="EMBL" id="KAG0425663.1"/>
    </source>
</evidence>
<evidence type="ECO:0000313" key="2">
    <source>
        <dbReference type="Proteomes" id="UP000805193"/>
    </source>
</evidence>
<sequence>MFAPTKFPFLSESLVRVEDNRLALFKYVFPVRLKRPETLSFLGYIQPLGAINPIAEVQARWVVQLLLGNVRLPTKVCGGAPARERNEMTEYRLHCHFAAYSSLTDKGHTPSTLESAMPDLRQADAIPMLEAAIRAADDSKLRRTNVTSTPTAPKYVDTTVTRPQTPDPNLLPQLPVACPWDRPLVSGFHRGLTRWRLSCGRSCWERNWRSATPPPEGYLPPRSSCPQTLRKRSTHAFPRFPPRSPTVCSIREAVAGLELVLGSAAHIRAVWVPGHAGIEGNEAAHRLARAFLSLPSAGQPLLRPLDAPSGSDASIGPSPPQHPRNETKRRLSTRLPECPTSIPRGYPRAAEVRLRRITTGCAWTPYRLARFGLRSPEHAICDRCSSTPTSAPQANQTAVLITDTSINAQSSAHLATLRHLLWECPARRKERHIALAQLGPPPQMTFELWTAPTGPTDVKRRVFNSLLAYVRTAGLAGLL</sequence>
<protein>
    <submittedName>
        <fullName evidence="1">Uncharacterized protein</fullName>
    </submittedName>
</protein>
<keyword evidence="2" id="KW-1185">Reference proteome</keyword>
<reference evidence="1 2" key="1">
    <citation type="journal article" date="2020" name="Cell">
        <title>Large-Scale Comparative Analyses of Tick Genomes Elucidate Their Genetic Diversity and Vector Capacities.</title>
        <authorList>
            <consortium name="Tick Genome and Microbiome Consortium (TIGMIC)"/>
            <person name="Jia N."/>
            <person name="Wang J."/>
            <person name="Shi W."/>
            <person name="Du L."/>
            <person name="Sun Y."/>
            <person name="Zhan W."/>
            <person name="Jiang J.F."/>
            <person name="Wang Q."/>
            <person name="Zhang B."/>
            <person name="Ji P."/>
            <person name="Bell-Sakyi L."/>
            <person name="Cui X.M."/>
            <person name="Yuan T.T."/>
            <person name="Jiang B.G."/>
            <person name="Yang W.F."/>
            <person name="Lam T.T."/>
            <person name="Chang Q.C."/>
            <person name="Ding S.J."/>
            <person name="Wang X.J."/>
            <person name="Zhu J.G."/>
            <person name="Ruan X.D."/>
            <person name="Zhao L."/>
            <person name="Wei J.T."/>
            <person name="Ye R.Z."/>
            <person name="Que T.C."/>
            <person name="Du C.H."/>
            <person name="Zhou Y.H."/>
            <person name="Cheng J.X."/>
            <person name="Dai P.F."/>
            <person name="Guo W.B."/>
            <person name="Han X.H."/>
            <person name="Huang E.J."/>
            <person name="Li L.F."/>
            <person name="Wei W."/>
            <person name="Gao Y.C."/>
            <person name="Liu J.Z."/>
            <person name="Shao H.Z."/>
            <person name="Wang X."/>
            <person name="Wang C.C."/>
            <person name="Yang T.C."/>
            <person name="Huo Q.B."/>
            <person name="Li W."/>
            <person name="Chen H.Y."/>
            <person name="Chen S.E."/>
            <person name="Zhou L.G."/>
            <person name="Ni X.B."/>
            <person name="Tian J.H."/>
            <person name="Sheng Y."/>
            <person name="Liu T."/>
            <person name="Pan Y.S."/>
            <person name="Xia L.Y."/>
            <person name="Li J."/>
            <person name="Zhao F."/>
            <person name="Cao W.C."/>
        </authorList>
    </citation>
    <scope>NUCLEOTIDE SEQUENCE [LARGE SCALE GENOMIC DNA]</scope>
    <source>
        <strain evidence="1">Iper-2018</strain>
    </source>
</reference>
<comment type="caution">
    <text evidence="1">The sequence shown here is derived from an EMBL/GenBank/DDBJ whole genome shotgun (WGS) entry which is preliminary data.</text>
</comment>
<dbReference type="EMBL" id="JABSTQ010009812">
    <property type="protein sequence ID" value="KAG0425663.1"/>
    <property type="molecule type" value="Genomic_DNA"/>
</dbReference>
<dbReference type="Proteomes" id="UP000805193">
    <property type="component" value="Unassembled WGS sequence"/>
</dbReference>
<organism evidence="1 2">
    <name type="scientific">Ixodes persulcatus</name>
    <name type="common">Taiga tick</name>
    <dbReference type="NCBI Taxonomy" id="34615"/>
    <lineage>
        <taxon>Eukaryota</taxon>
        <taxon>Metazoa</taxon>
        <taxon>Ecdysozoa</taxon>
        <taxon>Arthropoda</taxon>
        <taxon>Chelicerata</taxon>
        <taxon>Arachnida</taxon>
        <taxon>Acari</taxon>
        <taxon>Parasitiformes</taxon>
        <taxon>Ixodida</taxon>
        <taxon>Ixodoidea</taxon>
        <taxon>Ixodidae</taxon>
        <taxon>Ixodinae</taxon>
        <taxon>Ixodes</taxon>
    </lineage>
</organism>